<dbReference type="EMBL" id="JH930479">
    <property type="protein sequence ID" value="EKM50185.1"/>
    <property type="molecule type" value="Genomic_DNA"/>
</dbReference>
<dbReference type="Proteomes" id="UP000008370">
    <property type="component" value="Unassembled WGS sequence"/>
</dbReference>
<dbReference type="OrthoDB" id="433124at2759"/>
<sequence length="71" mass="7988">MHLLLHLCLPCVAALFSIPVTTAETLAEKVFSATVKLEFFLLANYIPFLLVRFAMTIDMTLRVHKLVKAVL</sequence>
<evidence type="ECO:0000256" key="1">
    <source>
        <dbReference type="SAM" id="Phobius"/>
    </source>
</evidence>
<keyword evidence="1" id="KW-1133">Transmembrane helix</keyword>
<dbReference type="KEGG" id="pco:PHACADRAFT_264771"/>
<feature type="transmembrane region" description="Helical" evidence="1">
    <location>
        <begin position="39"/>
        <end position="61"/>
    </location>
</feature>
<keyword evidence="1" id="KW-0472">Membrane</keyword>
<accession>K5VTR2</accession>
<organism evidence="3 4">
    <name type="scientific">Phanerochaete carnosa (strain HHB-10118-sp)</name>
    <name type="common">White-rot fungus</name>
    <name type="synonym">Peniophora carnosa</name>
    <dbReference type="NCBI Taxonomy" id="650164"/>
    <lineage>
        <taxon>Eukaryota</taxon>
        <taxon>Fungi</taxon>
        <taxon>Dikarya</taxon>
        <taxon>Basidiomycota</taxon>
        <taxon>Agaricomycotina</taxon>
        <taxon>Agaricomycetes</taxon>
        <taxon>Polyporales</taxon>
        <taxon>Phanerochaetaceae</taxon>
        <taxon>Phanerochaete</taxon>
    </lineage>
</organism>
<dbReference type="AlphaFoldDB" id="K5VTR2"/>
<dbReference type="HOGENOM" id="CLU_2740865_0_0_1"/>
<dbReference type="GeneID" id="18918911"/>
<dbReference type="RefSeq" id="XP_007401374.1">
    <property type="nucleotide sequence ID" value="XM_007401312.1"/>
</dbReference>
<evidence type="ECO:0000256" key="2">
    <source>
        <dbReference type="SAM" id="SignalP"/>
    </source>
</evidence>
<evidence type="ECO:0000313" key="3">
    <source>
        <dbReference type="EMBL" id="EKM50185.1"/>
    </source>
</evidence>
<gene>
    <name evidence="3" type="ORF">PHACADRAFT_264771</name>
</gene>
<dbReference type="InParanoid" id="K5VTR2"/>
<reference evidence="3 4" key="1">
    <citation type="journal article" date="2012" name="BMC Genomics">
        <title>Comparative genomics of the white-rot fungi, Phanerochaete carnosa and P. chrysosporium, to elucidate the genetic basis of the distinct wood types they colonize.</title>
        <authorList>
            <person name="Suzuki H."/>
            <person name="MacDonald J."/>
            <person name="Syed K."/>
            <person name="Salamov A."/>
            <person name="Hori C."/>
            <person name="Aerts A."/>
            <person name="Henrissat B."/>
            <person name="Wiebenga A."/>
            <person name="vanKuyk P.A."/>
            <person name="Barry K."/>
            <person name="Lindquist E."/>
            <person name="LaButti K."/>
            <person name="Lapidus A."/>
            <person name="Lucas S."/>
            <person name="Coutinho P."/>
            <person name="Gong Y."/>
            <person name="Samejima M."/>
            <person name="Mahadevan R."/>
            <person name="Abou-Zaid M."/>
            <person name="de Vries R.P."/>
            <person name="Igarashi K."/>
            <person name="Yadav J.S."/>
            <person name="Grigoriev I.V."/>
            <person name="Master E.R."/>
        </authorList>
    </citation>
    <scope>NUCLEOTIDE SEQUENCE [LARGE SCALE GENOMIC DNA]</scope>
    <source>
        <strain evidence="3 4">HHB-10118-sp</strain>
    </source>
</reference>
<keyword evidence="2" id="KW-0732">Signal</keyword>
<protein>
    <submittedName>
        <fullName evidence="3">Uncharacterized protein</fullName>
    </submittedName>
</protein>
<feature type="signal peptide" evidence="2">
    <location>
        <begin position="1"/>
        <end position="23"/>
    </location>
</feature>
<name>K5VTR2_PHACS</name>
<feature type="chain" id="PRO_5003888665" evidence="2">
    <location>
        <begin position="24"/>
        <end position="71"/>
    </location>
</feature>
<proteinExistence type="predicted"/>
<keyword evidence="1" id="KW-0812">Transmembrane</keyword>
<keyword evidence="4" id="KW-1185">Reference proteome</keyword>
<evidence type="ECO:0000313" key="4">
    <source>
        <dbReference type="Proteomes" id="UP000008370"/>
    </source>
</evidence>